<dbReference type="Proteomes" id="UP000288805">
    <property type="component" value="Unassembled WGS sequence"/>
</dbReference>
<feature type="region of interest" description="Disordered" evidence="1">
    <location>
        <begin position="194"/>
        <end position="225"/>
    </location>
</feature>
<comment type="caution">
    <text evidence="2">The sequence shown here is derived from an EMBL/GenBank/DDBJ whole genome shotgun (WGS) entry which is preliminary data.</text>
</comment>
<dbReference type="AlphaFoldDB" id="A0A438CGW3"/>
<accession>A0A438CGW3</accession>
<gene>
    <name evidence="2" type="ORF">CK203_099237</name>
</gene>
<sequence length="252" mass="27595">MCGPGCLGWSSGAFGEALFPKPFVGASGSDKRGHVVEWVEKASFARLNKLFEIAAAERHYETLLTARNLLAVVQESQAYIINILPRKLPKKVVSGEHYVLKDLPFYKEVKKADAEKREHSLTIGRGGKKRELCGRLLGKNAAQPPFQGLHVGGWPLGSLAEEATSINQPSSPHPDGTQSRLLRKYCSYGDPMEEMGGRKPESSFLRAKPSCPCTGEGPASKRSRSVRNLKSGLIGRLQDRFQETIEVSCSSI</sequence>
<reference evidence="2 3" key="1">
    <citation type="journal article" date="2018" name="PLoS Genet.">
        <title>Population sequencing reveals clonal diversity and ancestral inbreeding in the grapevine cultivar Chardonnay.</title>
        <authorList>
            <person name="Roach M.J."/>
            <person name="Johnson D.L."/>
            <person name="Bohlmann J."/>
            <person name="van Vuuren H.J."/>
            <person name="Jones S.J."/>
            <person name="Pretorius I.S."/>
            <person name="Schmidt S.A."/>
            <person name="Borneman A.R."/>
        </authorList>
    </citation>
    <scope>NUCLEOTIDE SEQUENCE [LARGE SCALE GENOMIC DNA]</scope>
    <source>
        <strain evidence="3">cv. Chardonnay</strain>
        <tissue evidence="2">Leaf</tissue>
    </source>
</reference>
<organism evidence="2 3">
    <name type="scientific">Vitis vinifera</name>
    <name type="common">Grape</name>
    <dbReference type="NCBI Taxonomy" id="29760"/>
    <lineage>
        <taxon>Eukaryota</taxon>
        <taxon>Viridiplantae</taxon>
        <taxon>Streptophyta</taxon>
        <taxon>Embryophyta</taxon>
        <taxon>Tracheophyta</taxon>
        <taxon>Spermatophyta</taxon>
        <taxon>Magnoliopsida</taxon>
        <taxon>eudicotyledons</taxon>
        <taxon>Gunneridae</taxon>
        <taxon>Pentapetalae</taxon>
        <taxon>rosids</taxon>
        <taxon>Vitales</taxon>
        <taxon>Vitaceae</taxon>
        <taxon>Viteae</taxon>
        <taxon>Vitis</taxon>
    </lineage>
</organism>
<evidence type="ECO:0000256" key="1">
    <source>
        <dbReference type="SAM" id="MobiDB-lite"/>
    </source>
</evidence>
<proteinExistence type="predicted"/>
<dbReference type="EMBL" id="QGNW01002234">
    <property type="protein sequence ID" value="RVW22442.1"/>
    <property type="molecule type" value="Genomic_DNA"/>
</dbReference>
<evidence type="ECO:0000313" key="3">
    <source>
        <dbReference type="Proteomes" id="UP000288805"/>
    </source>
</evidence>
<evidence type="ECO:0000313" key="2">
    <source>
        <dbReference type="EMBL" id="RVW22442.1"/>
    </source>
</evidence>
<protein>
    <submittedName>
        <fullName evidence="2">Uncharacterized protein</fullName>
    </submittedName>
</protein>
<name>A0A438CGW3_VITVI</name>